<comment type="caution">
    <text evidence="1">The sequence shown here is derived from an EMBL/GenBank/DDBJ whole genome shotgun (WGS) entry which is preliminary data.</text>
</comment>
<evidence type="ECO:0000313" key="2">
    <source>
        <dbReference type="Proteomes" id="UP000179258"/>
    </source>
</evidence>
<proteinExistence type="predicted"/>
<reference evidence="1 2" key="1">
    <citation type="journal article" date="2016" name="Nat. Commun.">
        <title>Thousands of microbial genomes shed light on interconnected biogeochemical processes in an aquifer system.</title>
        <authorList>
            <person name="Anantharaman K."/>
            <person name="Brown C.T."/>
            <person name="Hug L.A."/>
            <person name="Sharon I."/>
            <person name="Castelle C.J."/>
            <person name="Probst A.J."/>
            <person name="Thomas B.C."/>
            <person name="Singh A."/>
            <person name="Wilkins M.J."/>
            <person name="Karaoz U."/>
            <person name="Brodie E.L."/>
            <person name="Williams K.H."/>
            <person name="Hubbard S.S."/>
            <person name="Banfield J.F."/>
        </authorList>
    </citation>
    <scope>NUCLEOTIDE SEQUENCE [LARGE SCALE GENOMIC DNA]</scope>
</reference>
<name>A0A1G2R7L7_9BACT</name>
<protein>
    <submittedName>
        <fullName evidence="1">Uncharacterized protein</fullName>
    </submittedName>
</protein>
<dbReference type="Proteomes" id="UP000179258">
    <property type="component" value="Unassembled WGS sequence"/>
</dbReference>
<evidence type="ECO:0000313" key="1">
    <source>
        <dbReference type="EMBL" id="OHA68081.1"/>
    </source>
</evidence>
<dbReference type="AlphaFoldDB" id="A0A1G2R7L7"/>
<organism evidence="1 2">
    <name type="scientific">Candidatus Wildermuthbacteria bacterium RIFCSPHIGHO2_02_FULL_47_17</name>
    <dbReference type="NCBI Taxonomy" id="1802452"/>
    <lineage>
        <taxon>Bacteria</taxon>
        <taxon>Candidatus Wildermuthiibacteriota</taxon>
    </lineage>
</organism>
<gene>
    <name evidence="1" type="ORF">A3D59_04325</name>
</gene>
<accession>A0A1G2R7L7</accession>
<dbReference type="EMBL" id="MHTX01000023">
    <property type="protein sequence ID" value="OHA68081.1"/>
    <property type="molecule type" value="Genomic_DNA"/>
</dbReference>
<sequence>MNFIFSQFVAAKNSAVFLQKIEAKPAAMLVQSRTQQKSFLFLLEEKIRRAQNEKSKEYFSVVRRVVASGGGAASFVGIHLVKSSDFVQEGQPHCMNRKGCRAAKPRGNLSNLS</sequence>